<accession>A0ABM0YJ22</accession>
<dbReference type="Proteomes" id="UP000694864">
    <property type="component" value="Chromosome 3"/>
</dbReference>
<organism evidence="2 3">
    <name type="scientific">Camelina sativa</name>
    <name type="common">False flax</name>
    <name type="synonym">Myagrum sativum</name>
    <dbReference type="NCBI Taxonomy" id="90675"/>
    <lineage>
        <taxon>Eukaryota</taxon>
        <taxon>Viridiplantae</taxon>
        <taxon>Streptophyta</taxon>
        <taxon>Embryophyta</taxon>
        <taxon>Tracheophyta</taxon>
        <taxon>Spermatophyta</taxon>
        <taxon>Magnoliopsida</taxon>
        <taxon>eudicotyledons</taxon>
        <taxon>Gunneridae</taxon>
        <taxon>Pentapetalae</taxon>
        <taxon>rosids</taxon>
        <taxon>malvids</taxon>
        <taxon>Brassicales</taxon>
        <taxon>Brassicaceae</taxon>
        <taxon>Camelineae</taxon>
        <taxon>Camelina</taxon>
    </lineage>
</organism>
<feature type="region of interest" description="Disordered" evidence="1">
    <location>
        <begin position="253"/>
        <end position="277"/>
    </location>
</feature>
<evidence type="ECO:0000313" key="3">
    <source>
        <dbReference type="RefSeq" id="XP_010501704.1"/>
    </source>
</evidence>
<feature type="compositionally biased region" description="Basic and acidic residues" evidence="1">
    <location>
        <begin position="130"/>
        <end position="160"/>
    </location>
</feature>
<reference evidence="2" key="1">
    <citation type="journal article" date="2014" name="Nat. Commun.">
        <title>The emerging biofuel crop Camelina sativa retains a highly undifferentiated hexaploid genome structure.</title>
        <authorList>
            <person name="Kagale S."/>
            <person name="Koh C."/>
            <person name="Nixon J."/>
            <person name="Bollina V."/>
            <person name="Clarke W.E."/>
            <person name="Tuteja R."/>
            <person name="Spillane C."/>
            <person name="Robinson S.J."/>
            <person name="Links M.G."/>
            <person name="Clarke C."/>
            <person name="Higgins E.E."/>
            <person name="Huebert T."/>
            <person name="Sharpe A.G."/>
            <person name="Parkin I.A."/>
        </authorList>
    </citation>
    <scope>NUCLEOTIDE SEQUENCE [LARGE SCALE GENOMIC DNA]</scope>
    <source>
        <strain evidence="2">cv. DH55</strain>
    </source>
</reference>
<reference evidence="3" key="2">
    <citation type="submission" date="2025-08" db="UniProtKB">
        <authorList>
            <consortium name="RefSeq"/>
        </authorList>
    </citation>
    <scope>IDENTIFICATION</scope>
    <source>
        <tissue evidence="3">Leaf</tissue>
    </source>
</reference>
<gene>
    <name evidence="3" type="primary">LOC104779004</name>
</gene>
<evidence type="ECO:0000256" key="1">
    <source>
        <dbReference type="SAM" id="MobiDB-lite"/>
    </source>
</evidence>
<feature type="compositionally biased region" description="Basic and acidic residues" evidence="1">
    <location>
        <begin position="70"/>
        <end position="122"/>
    </location>
</feature>
<protein>
    <submittedName>
        <fullName evidence="3">Glutamic acid-rich protein-like</fullName>
    </submittedName>
</protein>
<dbReference type="RefSeq" id="XP_010501704.1">
    <property type="nucleotide sequence ID" value="XM_010503402.1"/>
</dbReference>
<dbReference type="GeneID" id="104779004"/>
<feature type="compositionally biased region" description="Basic and acidic residues" evidence="1">
    <location>
        <begin position="46"/>
        <end position="62"/>
    </location>
</feature>
<keyword evidence="2" id="KW-1185">Reference proteome</keyword>
<feature type="compositionally biased region" description="Basic and acidic residues" evidence="1">
    <location>
        <begin position="25"/>
        <end position="36"/>
    </location>
</feature>
<name>A0ABM0YJ22_CAMSA</name>
<sequence length="310" mass="35591">MARTRGGKNTFVPPPRSLRLTMNTPEKDSIQTRSEAETVEILSDTEADRIEEMSEKDGPEADRIEEENEKDGSDGTEAERFIEEKNGNDGLEAERIKVETEKDGPEAERLVEENKKDGLDADRIEEENEKDGPEMDRIEVETAKDGPAERFVEETAKDQNSKAVPKRKRKRKIAEDIEDDRAVSGDDCEVVGDEDCDEVRYADEGNREEDLEDQRWSIVAVPERYCEPNVDYVEERDNDNIGIEEENFDDFEAEFGSDAREDDGDEIDGDDSGDDIWDEERIPDLFHIVTMMKIATKNVLFHKMKTRKRF</sequence>
<proteinExistence type="predicted"/>
<feature type="region of interest" description="Disordered" evidence="1">
    <location>
        <begin position="1"/>
        <end position="173"/>
    </location>
</feature>
<evidence type="ECO:0000313" key="2">
    <source>
        <dbReference type="Proteomes" id="UP000694864"/>
    </source>
</evidence>